<dbReference type="Gene3D" id="1.25.40.10">
    <property type="entry name" value="Tetratricopeptide repeat domain"/>
    <property type="match status" value="1"/>
</dbReference>
<dbReference type="InterPro" id="IPR019734">
    <property type="entry name" value="TPR_rpt"/>
</dbReference>
<dbReference type="InterPro" id="IPR011990">
    <property type="entry name" value="TPR-like_helical_dom_sf"/>
</dbReference>
<sequence>MAEKKIDKARRNFLFGAVRRFKNEDPDQLVASTAECVESIKEANGLYVDGEFEAARDKYKECLKSDQNDADVRYRLGVCQYKIGKYRQAKVEFERALRIDRSYQDAFLYLGLTLVRLGKPEKAPGLWTQYFNIKAVVVQRELNLQLGLLETGVTDPPEVIAEAVEAAIKDAGDAVG</sequence>
<proteinExistence type="predicted"/>
<dbReference type="SMART" id="SM00028">
    <property type="entry name" value="TPR"/>
    <property type="match status" value="2"/>
</dbReference>
<evidence type="ECO:0000313" key="2">
    <source>
        <dbReference type="EMBL" id="BDQ36807.1"/>
    </source>
</evidence>
<reference evidence="2 3" key="1">
    <citation type="submission" date="2022-08" db="EMBL/GenBank/DDBJ databases">
        <title>Genome Sequence of the sulphate-reducing bacterium, Pseudodesulfovibrio sp. SYK.</title>
        <authorList>
            <person name="Kondo R."/>
            <person name="Kataoka T."/>
        </authorList>
    </citation>
    <scope>NUCLEOTIDE SEQUENCE [LARGE SCALE GENOMIC DNA]</scope>
    <source>
        <strain evidence="2 3">SYK</strain>
    </source>
</reference>
<accession>A0ABM8AZ62</accession>
<gene>
    <name evidence="2" type="ORF">SYK_11670</name>
</gene>
<dbReference type="Pfam" id="PF14559">
    <property type="entry name" value="TPR_19"/>
    <property type="match status" value="1"/>
</dbReference>
<dbReference type="Proteomes" id="UP001317742">
    <property type="component" value="Chromosome"/>
</dbReference>
<dbReference type="RefSeq" id="WP_281762688.1">
    <property type="nucleotide sequence ID" value="NZ_AP026709.1"/>
</dbReference>
<evidence type="ECO:0000256" key="1">
    <source>
        <dbReference type="PROSITE-ProRule" id="PRU00339"/>
    </source>
</evidence>
<organism evidence="2 3">
    <name type="scientific">Pseudodesulfovibrio nedwellii</name>
    <dbReference type="NCBI Taxonomy" id="2973072"/>
    <lineage>
        <taxon>Bacteria</taxon>
        <taxon>Pseudomonadati</taxon>
        <taxon>Thermodesulfobacteriota</taxon>
        <taxon>Desulfovibrionia</taxon>
        <taxon>Desulfovibrionales</taxon>
        <taxon>Desulfovibrionaceae</taxon>
    </lineage>
</organism>
<name>A0ABM8AZ62_9BACT</name>
<keyword evidence="3" id="KW-1185">Reference proteome</keyword>
<feature type="repeat" description="TPR" evidence="1">
    <location>
        <begin position="70"/>
        <end position="103"/>
    </location>
</feature>
<keyword evidence="1" id="KW-0802">TPR repeat</keyword>
<protein>
    <recommendedName>
        <fullName evidence="4">Tetratricopeptide repeat protein</fullName>
    </recommendedName>
</protein>
<evidence type="ECO:0000313" key="3">
    <source>
        <dbReference type="Proteomes" id="UP001317742"/>
    </source>
</evidence>
<evidence type="ECO:0008006" key="4">
    <source>
        <dbReference type="Google" id="ProtNLM"/>
    </source>
</evidence>
<dbReference type="SUPFAM" id="SSF48452">
    <property type="entry name" value="TPR-like"/>
    <property type="match status" value="1"/>
</dbReference>
<dbReference type="EMBL" id="AP026709">
    <property type="protein sequence ID" value="BDQ36807.1"/>
    <property type="molecule type" value="Genomic_DNA"/>
</dbReference>
<dbReference type="PROSITE" id="PS50005">
    <property type="entry name" value="TPR"/>
    <property type="match status" value="1"/>
</dbReference>